<dbReference type="Pfam" id="PF13456">
    <property type="entry name" value="RVT_3"/>
    <property type="match status" value="1"/>
</dbReference>
<comment type="subcellular location">
    <subcellularLocation>
        <location evidence="1">Nucleus</location>
    </subcellularLocation>
</comment>
<dbReference type="InterPro" id="IPR012337">
    <property type="entry name" value="RNaseH-like_sf"/>
</dbReference>
<dbReference type="CDD" id="cd06222">
    <property type="entry name" value="RNase_H_like"/>
    <property type="match status" value="1"/>
</dbReference>
<dbReference type="Pfam" id="PF01486">
    <property type="entry name" value="K-box"/>
    <property type="match status" value="1"/>
</dbReference>
<dbReference type="EMBL" id="WHWC01000001">
    <property type="protein sequence ID" value="KAG8389697.1"/>
    <property type="molecule type" value="Genomic_DNA"/>
</dbReference>
<dbReference type="InterPro" id="IPR002487">
    <property type="entry name" value="TF_Kbox"/>
</dbReference>
<dbReference type="InterPro" id="IPR036397">
    <property type="entry name" value="RNaseH_sf"/>
</dbReference>
<dbReference type="InterPro" id="IPR050142">
    <property type="entry name" value="MADS-box/MEF2_TF"/>
</dbReference>
<dbReference type="SUPFAM" id="SSF55455">
    <property type="entry name" value="SRF-like"/>
    <property type="match status" value="1"/>
</dbReference>
<evidence type="ECO:0000313" key="7">
    <source>
        <dbReference type="EMBL" id="KAG8389697.1"/>
    </source>
</evidence>
<dbReference type="InterPro" id="IPR044730">
    <property type="entry name" value="RNase_H-like_dom_plant"/>
</dbReference>
<protein>
    <recommendedName>
        <fullName evidence="6">MADS-box domain-containing protein</fullName>
    </recommendedName>
</protein>
<accession>A0AAV6Y9E5</accession>
<dbReference type="CDD" id="cd00265">
    <property type="entry name" value="MADS_MEF2_like"/>
    <property type="match status" value="1"/>
</dbReference>
<evidence type="ECO:0000256" key="1">
    <source>
        <dbReference type="ARBA" id="ARBA00004123"/>
    </source>
</evidence>
<dbReference type="GO" id="GO:0046983">
    <property type="term" value="F:protein dimerization activity"/>
    <property type="evidence" value="ECO:0007669"/>
    <property type="project" value="InterPro"/>
</dbReference>
<dbReference type="PANTHER" id="PTHR48019">
    <property type="entry name" value="SERUM RESPONSE FACTOR HOMOLOG"/>
    <property type="match status" value="1"/>
</dbReference>
<keyword evidence="3" id="KW-0238">DNA-binding</keyword>
<dbReference type="GO" id="GO:0000977">
    <property type="term" value="F:RNA polymerase II transcription regulatory region sequence-specific DNA binding"/>
    <property type="evidence" value="ECO:0007669"/>
    <property type="project" value="InterPro"/>
</dbReference>
<name>A0AAV6Y9E5_9LAMI</name>
<dbReference type="Gene3D" id="3.40.1810.10">
    <property type="entry name" value="Transcription factor, MADS-box"/>
    <property type="match status" value="1"/>
</dbReference>
<evidence type="ECO:0000259" key="6">
    <source>
        <dbReference type="PROSITE" id="PS50066"/>
    </source>
</evidence>
<dbReference type="PROSITE" id="PS50066">
    <property type="entry name" value="MADS_BOX_2"/>
    <property type="match status" value="1"/>
</dbReference>
<dbReference type="InterPro" id="IPR002156">
    <property type="entry name" value="RNaseH_domain"/>
</dbReference>
<keyword evidence="4" id="KW-0804">Transcription</keyword>
<dbReference type="InterPro" id="IPR033896">
    <property type="entry name" value="MEF2-like_N"/>
</dbReference>
<dbReference type="Gene3D" id="3.30.420.10">
    <property type="entry name" value="Ribonuclease H-like superfamily/Ribonuclease H"/>
    <property type="match status" value="1"/>
</dbReference>
<reference evidence="7" key="1">
    <citation type="submission" date="2019-10" db="EMBL/GenBank/DDBJ databases">
        <authorList>
            <person name="Zhang R."/>
            <person name="Pan Y."/>
            <person name="Wang J."/>
            <person name="Ma R."/>
            <person name="Yu S."/>
        </authorList>
    </citation>
    <scope>NUCLEOTIDE SEQUENCE</scope>
    <source>
        <strain evidence="7">LA-IB0</strain>
        <tissue evidence="7">Leaf</tissue>
    </source>
</reference>
<comment type="caution">
    <text evidence="7">The sequence shown here is derived from an EMBL/GenBank/DDBJ whole genome shotgun (WGS) entry which is preliminary data.</text>
</comment>
<dbReference type="GO" id="GO:0005634">
    <property type="term" value="C:nucleus"/>
    <property type="evidence" value="ECO:0007669"/>
    <property type="project" value="UniProtKB-SubCell"/>
</dbReference>
<dbReference type="Proteomes" id="UP000826271">
    <property type="component" value="Unassembled WGS sequence"/>
</dbReference>
<dbReference type="SUPFAM" id="SSF53098">
    <property type="entry name" value="Ribonuclease H-like"/>
    <property type="match status" value="1"/>
</dbReference>
<dbReference type="Pfam" id="PF00319">
    <property type="entry name" value="SRF-TF"/>
    <property type="match status" value="1"/>
</dbReference>
<dbReference type="GO" id="GO:0003700">
    <property type="term" value="F:DNA-binding transcription factor activity"/>
    <property type="evidence" value="ECO:0007669"/>
    <property type="project" value="InterPro"/>
</dbReference>
<keyword evidence="5" id="KW-0539">Nucleus</keyword>
<keyword evidence="8" id="KW-1185">Reference proteome</keyword>
<dbReference type="GO" id="GO:0004523">
    <property type="term" value="F:RNA-DNA hybrid ribonuclease activity"/>
    <property type="evidence" value="ECO:0007669"/>
    <property type="project" value="InterPro"/>
</dbReference>
<evidence type="ECO:0000256" key="2">
    <source>
        <dbReference type="ARBA" id="ARBA00023015"/>
    </source>
</evidence>
<organism evidence="7 8">
    <name type="scientific">Buddleja alternifolia</name>
    <dbReference type="NCBI Taxonomy" id="168488"/>
    <lineage>
        <taxon>Eukaryota</taxon>
        <taxon>Viridiplantae</taxon>
        <taxon>Streptophyta</taxon>
        <taxon>Embryophyta</taxon>
        <taxon>Tracheophyta</taxon>
        <taxon>Spermatophyta</taxon>
        <taxon>Magnoliopsida</taxon>
        <taxon>eudicotyledons</taxon>
        <taxon>Gunneridae</taxon>
        <taxon>Pentapetalae</taxon>
        <taxon>asterids</taxon>
        <taxon>lamiids</taxon>
        <taxon>Lamiales</taxon>
        <taxon>Scrophulariaceae</taxon>
        <taxon>Buddlejeae</taxon>
        <taxon>Buddleja</taxon>
    </lineage>
</organism>
<evidence type="ECO:0000256" key="4">
    <source>
        <dbReference type="ARBA" id="ARBA00023163"/>
    </source>
</evidence>
<gene>
    <name evidence="7" type="ORF">BUALT_Bualt01G0005700</name>
</gene>
<proteinExistence type="predicted"/>
<dbReference type="SMART" id="SM00432">
    <property type="entry name" value="MADS"/>
    <property type="match status" value="1"/>
</dbReference>
<dbReference type="InterPro" id="IPR036879">
    <property type="entry name" value="TF_MADSbox_sf"/>
</dbReference>
<evidence type="ECO:0000256" key="5">
    <source>
        <dbReference type="ARBA" id="ARBA00023242"/>
    </source>
</evidence>
<evidence type="ECO:0000313" key="8">
    <source>
        <dbReference type="Proteomes" id="UP000826271"/>
    </source>
</evidence>
<feature type="domain" description="MADS-box" evidence="6">
    <location>
        <begin position="1"/>
        <end position="61"/>
    </location>
</feature>
<keyword evidence="2" id="KW-0805">Transcription regulation</keyword>
<dbReference type="InterPro" id="IPR002100">
    <property type="entry name" value="TF_MADSbox"/>
</dbReference>
<evidence type="ECO:0000256" key="3">
    <source>
        <dbReference type="ARBA" id="ARBA00023125"/>
    </source>
</evidence>
<dbReference type="PRINTS" id="PR00404">
    <property type="entry name" value="MADSDOMAIN"/>
</dbReference>
<dbReference type="GO" id="GO:0045944">
    <property type="term" value="P:positive regulation of transcription by RNA polymerase II"/>
    <property type="evidence" value="ECO:0007669"/>
    <property type="project" value="InterPro"/>
</dbReference>
<sequence length="368" mass="41892">MRREKIKIRKIDDISARQVTFSKRRQGLIKKARELSILCEAEVAVTVISPAGRLHQYSSSDIKDIHKKFSLYLESERHQARSQEENRKYADLGRGVEDKTNYLRFITSEYLQNFSSEELHRLETKLEAKLQDVTAKKRELLANEVPPLQTKDTQAAGTLRTQSDKNKLAQGIDSTIFEASLEGTSFQFSQIEQVNAKFRAINNPERWVPPPPDVYKVNFARANFQDMHASGVGVVVRSWGGVFMAALARFLPELMDSNTTTLMAAKCAVEFCVDYHFTHIVLEGDDQSTINQLKNTYETQSPVSNVIMEEVVDYMRQLGCCFFSHVQRSGNDAAHMVAQYARNVEDEIVWLMEEPDFLGDILLADVAQ</sequence>
<dbReference type="AlphaFoldDB" id="A0AAV6Y9E5"/>
<dbReference type="PROSITE" id="PS00350">
    <property type="entry name" value="MADS_BOX_1"/>
    <property type="match status" value="1"/>
</dbReference>